<evidence type="ECO:0000256" key="4">
    <source>
        <dbReference type="ARBA" id="ARBA00022475"/>
    </source>
</evidence>
<keyword evidence="13" id="KW-1185">Reference proteome</keyword>
<dbReference type="InterPro" id="IPR003593">
    <property type="entry name" value="AAA+_ATPase"/>
</dbReference>
<keyword evidence="8" id="KW-1278">Translocase</keyword>
<dbReference type="PANTHER" id="PTHR43553:SF23">
    <property type="entry name" value="ABC TRANSPORTER ATP-BINDING COMPONENT"/>
    <property type="match status" value="1"/>
</dbReference>
<evidence type="ECO:0000256" key="6">
    <source>
        <dbReference type="ARBA" id="ARBA00022741"/>
    </source>
</evidence>
<evidence type="ECO:0000259" key="11">
    <source>
        <dbReference type="PROSITE" id="PS50893"/>
    </source>
</evidence>
<organism evidence="12 13">
    <name type="scientific">Bifidobacterium pullorum subsp. gallinarum</name>
    <dbReference type="NCBI Taxonomy" id="78344"/>
    <lineage>
        <taxon>Bacteria</taxon>
        <taxon>Bacillati</taxon>
        <taxon>Actinomycetota</taxon>
        <taxon>Actinomycetes</taxon>
        <taxon>Bifidobacteriales</taxon>
        <taxon>Bifidobacteriaceae</taxon>
        <taxon>Bifidobacterium</taxon>
    </lineage>
</organism>
<dbReference type="SUPFAM" id="SSF52540">
    <property type="entry name" value="P-loop containing nucleoside triphosphate hydrolases"/>
    <property type="match status" value="2"/>
</dbReference>
<evidence type="ECO:0000256" key="1">
    <source>
        <dbReference type="ARBA" id="ARBA00004202"/>
    </source>
</evidence>
<comment type="subcellular location">
    <subcellularLocation>
        <location evidence="1">Cell membrane</location>
        <topology evidence="1">Peripheral membrane protein</topology>
    </subcellularLocation>
</comment>
<evidence type="ECO:0000256" key="8">
    <source>
        <dbReference type="ARBA" id="ARBA00022967"/>
    </source>
</evidence>
<dbReference type="InterPro" id="IPR050095">
    <property type="entry name" value="ECF_ABC_transporter_ATP-bd"/>
</dbReference>
<keyword evidence="9" id="KW-0472">Membrane</keyword>
<proteinExistence type="inferred from homology"/>
<keyword evidence="3" id="KW-0813">Transport</keyword>
<dbReference type="CDD" id="cd03225">
    <property type="entry name" value="ABC_cobalt_CbiO_domain1"/>
    <property type="match status" value="1"/>
</dbReference>
<feature type="domain" description="ABC transporter" evidence="11">
    <location>
        <begin position="23"/>
        <end position="266"/>
    </location>
</feature>
<sequence length="533" mass="58091">MSNSPTPPIDMNHIVIDSNRIAFRYQTAATAQSADTPPVIPAALDDVTLTIPHGEFVVLCGQSGCGKTTFTRLLNGLIPTFHTGDLTGTCSVYGLRSGHSSIEEYAAVVGSVFQNPKTQYFNAFVADELAFPCENAGWEPSAIRERMQEVASSFGITHLLDRSIFRLSGGQKQRIAVAAACMLRPRLLVLDEPTSNLDAQAMADLNAMLAQIKASGVTIVVAEHRLAWCVDLADRYVLFDSGRIALDCSAERFRDLPERRRERWGLRALDMTPFHAAVRQSVANAGQSRTDAAPLPANGTIQDQSASGTAVIATRGLTVGYRETRVFGRFRRRRPDAAAFSRTIPDLTLHAGRIVGLMGHNGAGKTTLVRTLVGLAKPLDGGILRYGETASPSELTRHGFLVMQDVNYQLFADSVRGELLLSTPYRDEFDAPEDVLQAADRILADLDLMELSDRHPMSLSGGQKQRTAIASALMCNKELIVLDEPTSGLDLKHMRQVGALLRTLADRGKAVLVVTHDEELAAQWCDEVVMIRP</sequence>
<keyword evidence="7 12" id="KW-0067">ATP-binding</keyword>
<evidence type="ECO:0000256" key="7">
    <source>
        <dbReference type="ARBA" id="ARBA00022840"/>
    </source>
</evidence>
<reference evidence="12 13" key="1">
    <citation type="submission" date="2014-03" db="EMBL/GenBank/DDBJ databases">
        <title>Genomics of Bifidobacteria.</title>
        <authorList>
            <person name="Ventura M."/>
            <person name="Milani C."/>
            <person name="Lugli G.A."/>
        </authorList>
    </citation>
    <scope>NUCLEOTIDE SEQUENCE [LARGE SCALE GENOMIC DNA]</scope>
    <source>
        <strain evidence="12 13">LMG 11586</strain>
    </source>
</reference>
<comment type="caution">
    <text evidence="12">The sequence shown here is derived from an EMBL/GenBank/DDBJ whole genome shotgun (WGS) entry which is preliminary data.</text>
</comment>
<dbReference type="InterPro" id="IPR027417">
    <property type="entry name" value="P-loop_NTPase"/>
</dbReference>
<keyword evidence="6" id="KW-0547">Nucleotide-binding</keyword>
<dbReference type="Proteomes" id="UP000029046">
    <property type="component" value="Unassembled WGS sequence"/>
</dbReference>
<dbReference type="AlphaFoldDB" id="A0A087AQ40"/>
<dbReference type="RefSeq" id="WP_152595971.1">
    <property type="nucleotide sequence ID" value="NZ_JGYX01000003.1"/>
</dbReference>
<keyword evidence="4" id="KW-1003">Cell membrane</keyword>
<gene>
    <name evidence="12" type="ORF">BIGA_1369</name>
</gene>
<feature type="domain" description="ABC transporter" evidence="11">
    <location>
        <begin position="321"/>
        <end position="533"/>
    </location>
</feature>
<dbReference type="eggNOG" id="COG1129">
    <property type="taxonomic scope" value="Bacteria"/>
</dbReference>
<dbReference type="SMART" id="SM00382">
    <property type="entry name" value="AAA"/>
    <property type="match status" value="2"/>
</dbReference>
<dbReference type="EMBL" id="JGYX01000003">
    <property type="protein sequence ID" value="KFI60890.1"/>
    <property type="molecule type" value="Genomic_DNA"/>
</dbReference>
<accession>A0A087AQ40</accession>
<dbReference type="CDD" id="cd03226">
    <property type="entry name" value="ABC_cobalt_CbiO_domain2"/>
    <property type="match status" value="1"/>
</dbReference>
<comment type="function">
    <text evidence="10">Probably part of an ABC transporter complex. Responsible for energy coupling to the transport system.</text>
</comment>
<dbReference type="OrthoDB" id="7757085at2"/>
<evidence type="ECO:0000256" key="5">
    <source>
        <dbReference type="ARBA" id="ARBA00022737"/>
    </source>
</evidence>
<evidence type="ECO:0000313" key="13">
    <source>
        <dbReference type="Proteomes" id="UP000029046"/>
    </source>
</evidence>
<evidence type="ECO:0000313" key="12">
    <source>
        <dbReference type="EMBL" id="KFI60890.1"/>
    </source>
</evidence>
<dbReference type="GO" id="GO:0042626">
    <property type="term" value="F:ATPase-coupled transmembrane transporter activity"/>
    <property type="evidence" value="ECO:0007669"/>
    <property type="project" value="TreeGrafter"/>
</dbReference>
<evidence type="ECO:0000256" key="9">
    <source>
        <dbReference type="ARBA" id="ARBA00023136"/>
    </source>
</evidence>
<dbReference type="EC" id="3.6.3.19" evidence="12"/>
<evidence type="ECO:0000256" key="10">
    <source>
        <dbReference type="ARBA" id="ARBA00025157"/>
    </source>
</evidence>
<dbReference type="PROSITE" id="PS50893">
    <property type="entry name" value="ABC_TRANSPORTER_2"/>
    <property type="match status" value="2"/>
</dbReference>
<dbReference type="InterPro" id="IPR015856">
    <property type="entry name" value="ABC_transpr_CbiO/EcfA_su"/>
</dbReference>
<evidence type="ECO:0000256" key="2">
    <source>
        <dbReference type="ARBA" id="ARBA00005417"/>
    </source>
</evidence>
<dbReference type="Gene3D" id="3.40.50.300">
    <property type="entry name" value="P-loop containing nucleotide triphosphate hydrolases"/>
    <property type="match status" value="2"/>
</dbReference>
<keyword evidence="12" id="KW-0378">Hydrolase</keyword>
<protein>
    <submittedName>
        <fullName evidence="12">ABC transporter ATP-binding protein</fullName>
        <ecNumber evidence="12">3.6.3.19</ecNumber>
    </submittedName>
</protein>
<dbReference type="PANTHER" id="PTHR43553">
    <property type="entry name" value="HEAVY METAL TRANSPORTER"/>
    <property type="match status" value="1"/>
</dbReference>
<dbReference type="GO" id="GO:0043190">
    <property type="term" value="C:ATP-binding cassette (ABC) transporter complex"/>
    <property type="evidence" value="ECO:0007669"/>
    <property type="project" value="TreeGrafter"/>
</dbReference>
<comment type="similarity">
    <text evidence="2">Belongs to the ABC transporter superfamily.</text>
</comment>
<name>A0A087AQ40_9BIFI</name>
<evidence type="ECO:0000256" key="3">
    <source>
        <dbReference type="ARBA" id="ARBA00022448"/>
    </source>
</evidence>
<dbReference type="Pfam" id="PF00005">
    <property type="entry name" value="ABC_tran"/>
    <property type="match status" value="2"/>
</dbReference>
<dbReference type="GO" id="GO:0005524">
    <property type="term" value="F:ATP binding"/>
    <property type="evidence" value="ECO:0007669"/>
    <property type="project" value="UniProtKB-KW"/>
</dbReference>
<dbReference type="GO" id="GO:0016887">
    <property type="term" value="F:ATP hydrolysis activity"/>
    <property type="evidence" value="ECO:0007669"/>
    <property type="project" value="InterPro"/>
</dbReference>
<dbReference type="InterPro" id="IPR003439">
    <property type="entry name" value="ABC_transporter-like_ATP-bd"/>
</dbReference>
<keyword evidence="5" id="KW-0677">Repeat</keyword>